<sequence length="90" mass="9491">MTTSLSELHALNRRNLLKLGLGATALFATVGLSGCTPAPSAKGLYVLRDSDLPVLRALIPVVLEGTAAVHAVEPCCAVWMTNSLTFPRQC</sequence>
<evidence type="ECO:0000313" key="2">
    <source>
        <dbReference type="Proteomes" id="UP000471751"/>
    </source>
</evidence>
<proteinExistence type="predicted"/>
<comment type="caution">
    <text evidence="1">The sequence shown here is derived from an EMBL/GenBank/DDBJ whole genome shotgun (WGS) entry which is preliminary data.</text>
</comment>
<keyword evidence="2" id="KW-1185">Reference proteome</keyword>
<name>A0A6I5RQ34_9PSED</name>
<dbReference type="Proteomes" id="UP000471751">
    <property type="component" value="Unassembled WGS sequence"/>
</dbReference>
<dbReference type="InterPro" id="IPR006311">
    <property type="entry name" value="TAT_signal"/>
</dbReference>
<accession>A0A6I5RQ34</accession>
<protein>
    <recommendedName>
        <fullName evidence="3">Twin-arginine translocation signal domain-containing protein</fullName>
    </recommendedName>
</protein>
<gene>
    <name evidence="1" type="ORF">G3O07_10050</name>
</gene>
<reference evidence="1 2" key="1">
    <citation type="submission" date="2020-02" db="EMBL/GenBank/DDBJ databases">
        <title>Broccoli isolated Pseudomonas sp.</title>
        <authorList>
            <person name="Fujikawa T."/>
            <person name="Sawada H."/>
        </authorList>
    </citation>
    <scope>NUCLEOTIDE SEQUENCE [LARGE SCALE GENOMIC DNA]</scope>
    <source>
        <strain evidence="1 2">JCM 32154</strain>
    </source>
</reference>
<evidence type="ECO:0008006" key="3">
    <source>
        <dbReference type="Google" id="ProtNLM"/>
    </source>
</evidence>
<dbReference type="AlphaFoldDB" id="A0A6I5RQ34"/>
<organism evidence="1 2">
    <name type="scientific">Pseudomonas laurentiana</name>
    <dbReference type="NCBI Taxonomy" id="2364649"/>
    <lineage>
        <taxon>Bacteria</taxon>
        <taxon>Pseudomonadati</taxon>
        <taxon>Pseudomonadota</taxon>
        <taxon>Gammaproteobacteria</taxon>
        <taxon>Pseudomonadales</taxon>
        <taxon>Pseudomonadaceae</taxon>
        <taxon>Pseudomonas</taxon>
    </lineage>
</organism>
<dbReference type="EMBL" id="JAAHBT010000091">
    <property type="protein sequence ID" value="NES10003.1"/>
    <property type="molecule type" value="Genomic_DNA"/>
</dbReference>
<dbReference type="PROSITE" id="PS51318">
    <property type="entry name" value="TAT"/>
    <property type="match status" value="1"/>
</dbReference>
<evidence type="ECO:0000313" key="1">
    <source>
        <dbReference type="EMBL" id="NES10003.1"/>
    </source>
</evidence>